<dbReference type="EMBL" id="KP211958">
    <property type="protein sequence ID" value="AJK27593.1"/>
    <property type="molecule type" value="Genomic_DNA"/>
</dbReference>
<evidence type="ECO:0000256" key="1">
    <source>
        <dbReference type="SAM" id="MobiDB-lite"/>
    </source>
</evidence>
<dbReference type="OrthoDB" id="11363at10239"/>
<reference evidence="2 3" key="1">
    <citation type="submission" date="2014-11" db="EMBL/GenBank/DDBJ databases">
        <authorList>
            <person name="Fedida A."/>
            <person name="Lindell D."/>
        </authorList>
    </citation>
    <scope>NUCLEOTIDE SEQUENCE [LARGE SCALE GENOMIC DNA]</scope>
</reference>
<evidence type="ECO:0000313" key="2">
    <source>
        <dbReference type="EMBL" id="AJK27593.1"/>
    </source>
</evidence>
<proteinExistence type="predicted"/>
<dbReference type="Proteomes" id="UP000032135">
    <property type="component" value="Segment"/>
</dbReference>
<name>A0A0C5AIV6_9CAUD</name>
<accession>A0A0C5AIV6</accession>
<protein>
    <submittedName>
        <fullName evidence="2">Uncharacterized protein</fullName>
    </submittedName>
</protein>
<sequence length="234" mass="25778">MSATANPVANSSGSVTNQAIQVLQGPYIQNSYGDGIVCQGPTANFTPYVTRSTSWNFPYESHYDDPVYNMLDLVGDFDDSGNPIPDGIPDKPGEILYHRRIRTGQKDNYNWNAGFSATISWPLDRKAQELCKEAAKNHNELREQILANRRLEFELTRLTKCGQLAQDGITFASWSPYFNLCKDVVVQPKVIQGVPHTHSINPTSSSKVVNPSGDGNGQSSVLKEISVGNASREK</sequence>
<dbReference type="GeneID" id="26516711"/>
<feature type="region of interest" description="Disordered" evidence="1">
    <location>
        <begin position="195"/>
        <end position="234"/>
    </location>
</feature>
<organism evidence="2 3">
    <name type="scientific">Cyanophage P-TIM40</name>
    <dbReference type="NCBI Taxonomy" id="1589733"/>
    <lineage>
        <taxon>Viruses</taxon>
        <taxon>Duplodnaviria</taxon>
        <taxon>Heunggongvirae</taxon>
        <taxon>Uroviricota</taxon>
        <taxon>Caudoviricetes</taxon>
        <taxon>Pantevenvirales</taxon>
        <taxon>Kyanoviridae</taxon>
        <taxon>Libanvirus</taxon>
        <taxon>Libanvirus ptim40</taxon>
    </lineage>
</organism>
<dbReference type="RefSeq" id="YP_009188241.1">
    <property type="nucleotide sequence ID" value="NC_028663.1"/>
</dbReference>
<feature type="compositionally biased region" description="Polar residues" evidence="1">
    <location>
        <begin position="198"/>
        <end position="209"/>
    </location>
</feature>
<gene>
    <name evidence="2" type="ORF">PTIM40_166</name>
</gene>
<dbReference type="KEGG" id="vg:26516711"/>
<evidence type="ECO:0000313" key="3">
    <source>
        <dbReference type="Proteomes" id="UP000032135"/>
    </source>
</evidence>
<keyword evidence="3" id="KW-1185">Reference proteome</keyword>